<keyword evidence="1" id="KW-0812">Transmembrane</keyword>
<sequence length="121" mass="13142">MELASTYSQVQKVQQHLSFNIKVILGILPLSSLLCLSLLLGMCLASYSLQTTSVQWSGGRGEWLDHFCDIEGNVNPLVLEGSGRGCASWFSRGGGIAREGKHSTYITHSRRSRPTGPLSCS</sequence>
<evidence type="ECO:0000313" key="2">
    <source>
        <dbReference type="EMBL" id="KAI0298092.1"/>
    </source>
</evidence>
<comment type="caution">
    <text evidence="2">The sequence shown here is derived from an EMBL/GenBank/DDBJ whole genome shotgun (WGS) entry which is preliminary data.</text>
</comment>
<proteinExistence type="predicted"/>
<keyword evidence="1" id="KW-0472">Membrane</keyword>
<name>A0AAD4M3B7_9AGAM</name>
<keyword evidence="1" id="KW-1133">Transmembrane helix</keyword>
<reference evidence="2" key="1">
    <citation type="journal article" date="2022" name="New Phytol.">
        <title>Evolutionary transition to the ectomycorrhizal habit in the genomes of a hyperdiverse lineage of mushroom-forming fungi.</title>
        <authorList>
            <person name="Looney B."/>
            <person name="Miyauchi S."/>
            <person name="Morin E."/>
            <person name="Drula E."/>
            <person name="Courty P.E."/>
            <person name="Kohler A."/>
            <person name="Kuo A."/>
            <person name="LaButti K."/>
            <person name="Pangilinan J."/>
            <person name="Lipzen A."/>
            <person name="Riley R."/>
            <person name="Andreopoulos W."/>
            <person name="He G."/>
            <person name="Johnson J."/>
            <person name="Nolan M."/>
            <person name="Tritt A."/>
            <person name="Barry K.W."/>
            <person name="Grigoriev I.V."/>
            <person name="Nagy L.G."/>
            <person name="Hibbett D."/>
            <person name="Henrissat B."/>
            <person name="Matheny P.B."/>
            <person name="Labbe J."/>
            <person name="Martin F.M."/>
        </authorList>
    </citation>
    <scope>NUCLEOTIDE SEQUENCE</scope>
    <source>
        <strain evidence="2">BPL690</strain>
    </source>
</reference>
<organism evidence="2 3">
    <name type="scientific">Multifurca ochricompacta</name>
    <dbReference type="NCBI Taxonomy" id="376703"/>
    <lineage>
        <taxon>Eukaryota</taxon>
        <taxon>Fungi</taxon>
        <taxon>Dikarya</taxon>
        <taxon>Basidiomycota</taxon>
        <taxon>Agaricomycotina</taxon>
        <taxon>Agaricomycetes</taxon>
        <taxon>Russulales</taxon>
        <taxon>Russulaceae</taxon>
        <taxon>Multifurca</taxon>
    </lineage>
</organism>
<evidence type="ECO:0000313" key="3">
    <source>
        <dbReference type="Proteomes" id="UP001203297"/>
    </source>
</evidence>
<keyword evidence="3" id="KW-1185">Reference proteome</keyword>
<accession>A0AAD4M3B7</accession>
<dbReference type="AlphaFoldDB" id="A0AAD4M3B7"/>
<dbReference type="Proteomes" id="UP001203297">
    <property type="component" value="Unassembled WGS sequence"/>
</dbReference>
<feature type="transmembrane region" description="Helical" evidence="1">
    <location>
        <begin position="21"/>
        <end position="47"/>
    </location>
</feature>
<gene>
    <name evidence="2" type="ORF">B0F90DRAFT_825482</name>
</gene>
<protein>
    <submittedName>
        <fullName evidence="2">Uncharacterized protein</fullName>
    </submittedName>
</protein>
<evidence type="ECO:0000256" key="1">
    <source>
        <dbReference type="SAM" id="Phobius"/>
    </source>
</evidence>
<dbReference type="EMBL" id="WTXG01000030">
    <property type="protein sequence ID" value="KAI0298092.1"/>
    <property type="molecule type" value="Genomic_DNA"/>
</dbReference>